<feature type="transmembrane region" description="Helical" evidence="1">
    <location>
        <begin position="75"/>
        <end position="100"/>
    </location>
</feature>
<keyword evidence="1" id="KW-0812">Transmembrane</keyword>
<sequence length="183" mass="19220">MNKFLKRFSMFDLVVISLTAALGVGIKPIIVPLVHIITGPLYIPGGAAAGGFYMLWIVLGLGMTRKIGTGTLIGLVQALLVMITGVYGTHGAISMITYTVPGLLADMTAKLLKDKLMSPAGFFTLGLLANVSGTFLSSLMFFRLPMIPMLLSLSAASLSGGLGGLIAFRITKAINKQGDADEK</sequence>
<keyword evidence="3" id="KW-1185">Reference proteome</keyword>
<evidence type="ECO:0000256" key="1">
    <source>
        <dbReference type="SAM" id="Phobius"/>
    </source>
</evidence>
<comment type="caution">
    <text evidence="2">The sequence shown here is derived from an EMBL/GenBank/DDBJ whole genome shotgun (WGS) entry which is preliminary data.</text>
</comment>
<dbReference type="RefSeq" id="WP_255226826.1">
    <property type="nucleotide sequence ID" value="NZ_JAJEKE010000004.1"/>
</dbReference>
<protein>
    <submittedName>
        <fullName evidence="2">ECF transporter S component</fullName>
    </submittedName>
</protein>
<dbReference type="Pfam" id="PF09819">
    <property type="entry name" value="ABC_cobalt"/>
    <property type="match status" value="1"/>
</dbReference>
<evidence type="ECO:0000313" key="3">
    <source>
        <dbReference type="Proteomes" id="UP001651880"/>
    </source>
</evidence>
<feature type="transmembrane region" description="Helical" evidence="1">
    <location>
        <begin position="149"/>
        <end position="168"/>
    </location>
</feature>
<evidence type="ECO:0000313" key="2">
    <source>
        <dbReference type="EMBL" id="MCQ1529311.1"/>
    </source>
</evidence>
<name>A0ABT1NG66_9FIRM</name>
<dbReference type="InterPro" id="IPR017195">
    <property type="entry name" value="ABC_thiamin-permease_prd"/>
</dbReference>
<reference evidence="2 3" key="1">
    <citation type="submission" date="2021-10" db="EMBL/GenBank/DDBJ databases">
        <title>Lutispora strain m25 sp. nov., a thermophilic, non-spore-forming bacterium isolated from a lab-scale methanogenic bioreactor digesting anaerobic sludge.</title>
        <authorList>
            <person name="El Houari A."/>
            <person name="Mcdonald J."/>
        </authorList>
    </citation>
    <scope>NUCLEOTIDE SEQUENCE [LARGE SCALE GENOMIC DNA]</scope>
    <source>
        <strain evidence="3">m25</strain>
    </source>
</reference>
<dbReference type="Proteomes" id="UP001651880">
    <property type="component" value="Unassembled WGS sequence"/>
</dbReference>
<accession>A0ABT1NG66</accession>
<gene>
    <name evidence="2" type="ORF">LJD61_07065</name>
</gene>
<keyword evidence="1" id="KW-1133">Transmembrane helix</keyword>
<dbReference type="EMBL" id="JAJEKE010000004">
    <property type="protein sequence ID" value="MCQ1529311.1"/>
    <property type="molecule type" value="Genomic_DNA"/>
</dbReference>
<feature type="transmembrane region" description="Helical" evidence="1">
    <location>
        <begin position="41"/>
        <end position="63"/>
    </location>
</feature>
<feature type="transmembrane region" description="Helical" evidence="1">
    <location>
        <begin position="120"/>
        <end position="142"/>
    </location>
</feature>
<organism evidence="2 3">
    <name type="scientific">Lutispora saccharofermentans</name>
    <dbReference type="NCBI Taxonomy" id="3024236"/>
    <lineage>
        <taxon>Bacteria</taxon>
        <taxon>Bacillati</taxon>
        <taxon>Bacillota</taxon>
        <taxon>Clostridia</taxon>
        <taxon>Lutisporales</taxon>
        <taxon>Lutisporaceae</taxon>
        <taxon>Lutispora</taxon>
    </lineage>
</organism>
<feature type="transmembrane region" description="Helical" evidence="1">
    <location>
        <begin position="12"/>
        <end position="35"/>
    </location>
</feature>
<proteinExistence type="predicted"/>
<keyword evidence="1" id="KW-0472">Membrane</keyword>